<feature type="signal peptide" evidence="1">
    <location>
        <begin position="1"/>
        <end position="18"/>
    </location>
</feature>
<comment type="caution">
    <text evidence="3">The sequence shown here is derived from an EMBL/GenBank/DDBJ whole genome shotgun (WGS) entry which is preliminary data.</text>
</comment>
<evidence type="ECO:0000313" key="4">
    <source>
        <dbReference type="Proteomes" id="UP001302676"/>
    </source>
</evidence>
<protein>
    <recommendedName>
        <fullName evidence="2">DUF7907 domain-containing protein</fullName>
    </recommendedName>
</protein>
<name>A0AAN6ZRW0_9PEZI</name>
<dbReference type="Pfam" id="PF25484">
    <property type="entry name" value="DUF7907"/>
    <property type="match status" value="1"/>
</dbReference>
<sequence>MKFTTNLAALALAGLASAQYDQASKPFQLVLQSKDKTVNGQKLAACHVGAAIESLCLTETASPSKPDPIKPVAFRFNTSSNAGGEPPAWGILTYDLPAQPVIPSSVEFWIDPIANFALPLLYPGSGSGSQSLVFDEKDLLAVQGYVDYSVNPPKAGNTTEFYRWYACPTYYAGYQYPALTWALGEGKPETPGCAKVDVKRVFV</sequence>
<dbReference type="InterPro" id="IPR057229">
    <property type="entry name" value="DUF7907"/>
</dbReference>
<evidence type="ECO:0000256" key="1">
    <source>
        <dbReference type="SAM" id="SignalP"/>
    </source>
</evidence>
<dbReference type="Proteomes" id="UP001302676">
    <property type="component" value="Unassembled WGS sequence"/>
</dbReference>
<reference evidence="3" key="1">
    <citation type="journal article" date="2023" name="Mol. Phylogenet. Evol.">
        <title>Genome-scale phylogeny and comparative genomics of the fungal order Sordariales.</title>
        <authorList>
            <person name="Hensen N."/>
            <person name="Bonometti L."/>
            <person name="Westerberg I."/>
            <person name="Brannstrom I.O."/>
            <person name="Guillou S."/>
            <person name="Cros-Aarteil S."/>
            <person name="Calhoun S."/>
            <person name="Haridas S."/>
            <person name="Kuo A."/>
            <person name="Mondo S."/>
            <person name="Pangilinan J."/>
            <person name="Riley R."/>
            <person name="LaButti K."/>
            <person name="Andreopoulos B."/>
            <person name="Lipzen A."/>
            <person name="Chen C."/>
            <person name="Yan M."/>
            <person name="Daum C."/>
            <person name="Ng V."/>
            <person name="Clum A."/>
            <person name="Steindorff A."/>
            <person name="Ohm R.A."/>
            <person name="Martin F."/>
            <person name="Silar P."/>
            <person name="Natvig D.O."/>
            <person name="Lalanne C."/>
            <person name="Gautier V."/>
            <person name="Ament-Velasquez S.L."/>
            <person name="Kruys A."/>
            <person name="Hutchinson M.I."/>
            <person name="Powell A.J."/>
            <person name="Barry K."/>
            <person name="Miller A.N."/>
            <person name="Grigoriev I.V."/>
            <person name="Debuchy R."/>
            <person name="Gladieux P."/>
            <person name="Hiltunen Thoren M."/>
            <person name="Johannesson H."/>
        </authorList>
    </citation>
    <scope>NUCLEOTIDE SEQUENCE</scope>
    <source>
        <strain evidence="3">CBS 141.50</strain>
    </source>
</reference>
<dbReference type="GeneID" id="87822129"/>
<reference evidence="3" key="2">
    <citation type="submission" date="2023-05" db="EMBL/GenBank/DDBJ databases">
        <authorList>
            <consortium name="Lawrence Berkeley National Laboratory"/>
            <person name="Steindorff A."/>
            <person name="Hensen N."/>
            <person name="Bonometti L."/>
            <person name="Westerberg I."/>
            <person name="Brannstrom I.O."/>
            <person name="Guillou S."/>
            <person name="Cros-Aarteil S."/>
            <person name="Calhoun S."/>
            <person name="Haridas S."/>
            <person name="Kuo A."/>
            <person name="Mondo S."/>
            <person name="Pangilinan J."/>
            <person name="Riley R."/>
            <person name="Labutti K."/>
            <person name="Andreopoulos B."/>
            <person name="Lipzen A."/>
            <person name="Chen C."/>
            <person name="Yanf M."/>
            <person name="Daum C."/>
            <person name="Ng V."/>
            <person name="Clum A."/>
            <person name="Ohm R."/>
            <person name="Martin F."/>
            <person name="Silar P."/>
            <person name="Natvig D."/>
            <person name="Lalanne C."/>
            <person name="Gautier V."/>
            <person name="Ament-Velasquez S.L."/>
            <person name="Kruys A."/>
            <person name="Hutchinson M.I."/>
            <person name="Powell A.J."/>
            <person name="Barry K."/>
            <person name="Miller A.N."/>
            <person name="Grigoriev I.V."/>
            <person name="Debuchy R."/>
            <person name="Gladieux P."/>
            <person name="Thoren M.H."/>
            <person name="Johannesson H."/>
        </authorList>
    </citation>
    <scope>NUCLEOTIDE SEQUENCE</scope>
    <source>
        <strain evidence="3">CBS 141.50</strain>
    </source>
</reference>
<organism evidence="3 4">
    <name type="scientific">Dichotomopilus funicola</name>
    <dbReference type="NCBI Taxonomy" id="1934379"/>
    <lineage>
        <taxon>Eukaryota</taxon>
        <taxon>Fungi</taxon>
        <taxon>Dikarya</taxon>
        <taxon>Ascomycota</taxon>
        <taxon>Pezizomycotina</taxon>
        <taxon>Sordariomycetes</taxon>
        <taxon>Sordariomycetidae</taxon>
        <taxon>Sordariales</taxon>
        <taxon>Chaetomiaceae</taxon>
        <taxon>Dichotomopilus</taxon>
    </lineage>
</organism>
<keyword evidence="1" id="KW-0732">Signal</keyword>
<proteinExistence type="predicted"/>
<gene>
    <name evidence="3" type="ORF">C8A04DRAFT_9519</name>
</gene>
<feature type="domain" description="DUF7907" evidence="2">
    <location>
        <begin position="24"/>
        <end position="201"/>
    </location>
</feature>
<keyword evidence="4" id="KW-1185">Reference proteome</keyword>
<accession>A0AAN6ZRW0</accession>
<evidence type="ECO:0000313" key="3">
    <source>
        <dbReference type="EMBL" id="KAK4146871.1"/>
    </source>
</evidence>
<dbReference type="EMBL" id="MU853559">
    <property type="protein sequence ID" value="KAK4146871.1"/>
    <property type="molecule type" value="Genomic_DNA"/>
</dbReference>
<evidence type="ECO:0000259" key="2">
    <source>
        <dbReference type="Pfam" id="PF25484"/>
    </source>
</evidence>
<feature type="chain" id="PRO_5042825258" description="DUF7907 domain-containing protein" evidence="1">
    <location>
        <begin position="19"/>
        <end position="203"/>
    </location>
</feature>
<dbReference type="RefSeq" id="XP_062640242.1">
    <property type="nucleotide sequence ID" value="XM_062785516.1"/>
</dbReference>
<dbReference type="AlphaFoldDB" id="A0AAN6ZRW0"/>